<dbReference type="PANTHER" id="PTHR48081:SF9">
    <property type="entry name" value="CARBOXYLESTERASE"/>
    <property type="match status" value="1"/>
</dbReference>
<dbReference type="AlphaFoldDB" id="A0A0P0NYL4"/>
<evidence type="ECO:0000259" key="3">
    <source>
        <dbReference type="Pfam" id="PF20434"/>
    </source>
</evidence>
<feature type="chain" id="PRO_5006052531" evidence="2">
    <location>
        <begin position="26"/>
        <end position="284"/>
    </location>
</feature>
<dbReference type="PANTHER" id="PTHR48081">
    <property type="entry name" value="AB HYDROLASE SUPERFAMILY PROTEIN C4A8.06C"/>
    <property type="match status" value="1"/>
</dbReference>
<dbReference type="KEGG" id="chq:AQ619_05915"/>
<dbReference type="InterPro" id="IPR029058">
    <property type="entry name" value="AB_hydrolase_fold"/>
</dbReference>
<dbReference type="Gene3D" id="3.40.50.1820">
    <property type="entry name" value="alpha/beta hydrolase"/>
    <property type="match status" value="1"/>
</dbReference>
<keyword evidence="2" id="KW-0732">Signal</keyword>
<feature type="domain" description="BD-FAE-like" evidence="3">
    <location>
        <begin position="50"/>
        <end position="237"/>
    </location>
</feature>
<proteinExistence type="predicted"/>
<name>A0A0P0NYL4_9CAUL</name>
<sequence>MTRRVGVTALAASLASACSPLSMFATLTPKDAARTPLRGATYGPGPRQMLDVYAPPKATGAEPVALFFYGGSWDSGRRADYAWAGRALAARGFLTLVPDYRLYPEVVFPDFLDDCAVAVRWAVENAAGLGGDPGRIVLIGHSAGAYNAAMLALDHRYLKAAGVAPSVVRGFAGLSGPYDFLPLDGPVTRRTFGKAQDLTATQPGRFVTARSPAAFLATGDADTTVFPRNTRKLSAALREAGVRVEERHYPGLDHSDTVLALSKPFRGKADLLGHMTDFLKSAAA</sequence>
<gene>
    <name evidence="4" type="ORF">AQ619_05915</name>
</gene>
<dbReference type="STRING" id="69395.AQ619_05915"/>
<dbReference type="RefSeq" id="WP_062145422.1">
    <property type="nucleotide sequence ID" value="NZ_CP013002.1"/>
</dbReference>
<dbReference type="SUPFAM" id="SSF53474">
    <property type="entry name" value="alpha/beta-Hydrolases"/>
    <property type="match status" value="1"/>
</dbReference>
<feature type="signal peptide" evidence="2">
    <location>
        <begin position="1"/>
        <end position="25"/>
    </location>
</feature>
<dbReference type="Pfam" id="PF20434">
    <property type="entry name" value="BD-FAE"/>
    <property type="match status" value="1"/>
</dbReference>
<evidence type="ECO:0000256" key="2">
    <source>
        <dbReference type="SAM" id="SignalP"/>
    </source>
</evidence>
<dbReference type="GO" id="GO:0016787">
    <property type="term" value="F:hydrolase activity"/>
    <property type="evidence" value="ECO:0007669"/>
    <property type="project" value="UniProtKB-KW"/>
</dbReference>
<dbReference type="InterPro" id="IPR049492">
    <property type="entry name" value="BD-FAE-like_dom"/>
</dbReference>
<evidence type="ECO:0000256" key="1">
    <source>
        <dbReference type="ARBA" id="ARBA00022801"/>
    </source>
</evidence>
<organism evidence="4 5">
    <name type="scientific">Caulobacter henricii</name>
    <dbReference type="NCBI Taxonomy" id="69395"/>
    <lineage>
        <taxon>Bacteria</taxon>
        <taxon>Pseudomonadati</taxon>
        <taxon>Pseudomonadota</taxon>
        <taxon>Alphaproteobacteria</taxon>
        <taxon>Caulobacterales</taxon>
        <taxon>Caulobacteraceae</taxon>
        <taxon>Caulobacter</taxon>
    </lineage>
</organism>
<reference evidence="4 5" key="1">
    <citation type="submission" date="2015-10" db="EMBL/GenBank/DDBJ databases">
        <title>Conservation of the essential genome among Caulobacter and Brevundimonas species.</title>
        <authorList>
            <person name="Scott D."/>
            <person name="Ely B."/>
        </authorList>
    </citation>
    <scope>NUCLEOTIDE SEQUENCE [LARGE SCALE GENOMIC DNA]</scope>
    <source>
        <strain evidence="4 5">CB4</strain>
    </source>
</reference>
<protein>
    <submittedName>
        <fullName evidence="4">Alpha/beta hydrolase</fullName>
    </submittedName>
</protein>
<dbReference type="EMBL" id="CP013002">
    <property type="protein sequence ID" value="ALL12925.1"/>
    <property type="molecule type" value="Genomic_DNA"/>
</dbReference>
<dbReference type="Proteomes" id="UP000056905">
    <property type="component" value="Chromosome"/>
</dbReference>
<dbReference type="InterPro" id="IPR050300">
    <property type="entry name" value="GDXG_lipolytic_enzyme"/>
</dbReference>
<keyword evidence="5" id="KW-1185">Reference proteome</keyword>
<keyword evidence="1 4" id="KW-0378">Hydrolase</keyword>
<dbReference type="PROSITE" id="PS51257">
    <property type="entry name" value="PROKAR_LIPOPROTEIN"/>
    <property type="match status" value="1"/>
</dbReference>
<accession>A0A0P0NYL4</accession>
<evidence type="ECO:0000313" key="5">
    <source>
        <dbReference type="Proteomes" id="UP000056905"/>
    </source>
</evidence>
<evidence type="ECO:0000313" key="4">
    <source>
        <dbReference type="EMBL" id="ALL12925.1"/>
    </source>
</evidence>